<sequence length="70" mass="7484">MVLLLSIFADRKQQGMAGPLFIARTFRIAAKGGTPAGKNSRCPAGRSSEGESITYFCCAILVFPFQKGTV</sequence>
<keyword evidence="2" id="KW-1185">Reference proteome</keyword>
<accession>A0A235B9L9</accession>
<comment type="caution">
    <text evidence="1">The sequence shown here is derived from an EMBL/GenBank/DDBJ whole genome shotgun (WGS) entry which is preliminary data.</text>
</comment>
<organism evidence="1 2">
    <name type="scientific">Paludifilum halophilum</name>
    <dbReference type="NCBI Taxonomy" id="1642702"/>
    <lineage>
        <taxon>Bacteria</taxon>
        <taxon>Bacillati</taxon>
        <taxon>Bacillota</taxon>
        <taxon>Bacilli</taxon>
        <taxon>Bacillales</taxon>
        <taxon>Thermoactinomycetaceae</taxon>
        <taxon>Paludifilum</taxon>
    </lineage>
</organism>
<gene>
    <name evidence="1" type="ORF">CHM34_04210</name>
</gene>
<name>A0A235B9L9_9BACL</name>
<reference evidence="1 2" key="1">
    <citation type="submission" date="2017-07" db="EMBL/GenBank/DDBJ databases">
        <title>The genome sequence of Paludifilum halophilum highlights mechanisms for microbial adaptation to high salt environemnts.</title>
        <authorList>
            <person name="Belbahri L."/>
        </authorList>
    </citation>
    <scope>NUCLEOTIDE SEQUENCE [LARGE SCALE GENOMIC DNA]</scope>
    <source>
        <strain evidence="1 2">DSM 102817</strain>
    </source>
</reference>
<evidence type="ECO:0000313" key="2">
    <source>
        <dbReference type="Proteomes" id="UP000215459"/>
    </source>
</evidence>
<dbReference type="AlphaFoldDB" id="A0A235B9L9"/>
<dbReference type="EMBL" id="NOWF01000002">
    <property type="protein sequence ID" value="OYD08984.1"/>
    <property type="molecule type" value="Genomic_DNA"/>
</dbReference>
<evidence type="ECO:0000313" key="1">
    <source>
        <dbReference type="EMBL" id="OYD08984.1"/>
    </source>
</evidence>
<dbReference type="Proteomes" id="UP000215459">
    <property type="component" value="Unassembled WGS sequence"/>
</dbReference>
<protein>
    <submittedName>
        <fullName evidence="1">Uncharacterized protein</fullName>
    </submittedName>
</protein>
<proteinExistence type="predicted"/>